<name>A0A4P9W8Z0_9FUNG</name>
<proteinExistence type="predicted"/>
<dbReference type="PANTHER" id="PTHR43301">
    <property type="entry name" value="ARABINAN ENDO-1,5-ALPHA-L-ARABINOSIDASE"/>
    <property type="match status" value="1"/>
</dbReference>
<keyword evidence="2" id="KW-1185">Reference proteome</keyword>
<reference evidence="2" key="1">
    <citation type="journal article" date="2018" name="Nat. Microbiol.">
        <title>Leveraging single-cell genomics to expand the fungal tree of life.</title>
        <authorList>
            <person name="Ahrendt S.R."/>
            <person name="Quandt C.A."/>
            <person name="Ciobanu D."/>
            <person name="Clum A."/>
            <person name="Salamov A."/>
            <person name="Andreopoulos B."/>
            <person name="Cheng J.F."/>
            <person name="Woyke T."/>
            <person name="Pelin A."/>
            <person name="Henrissat B."/>
            <person name="Reynolds N.K."/>
            <person name="Benny G.L."/>
            <person name="Smith M.E."/>
            <person name="James T.Y."/>
            <person name="Grigoriev I.V."/>
        </authorList>
    </citation>
    <scope>NUCLEOTIDE SEQUENCE [LARGE SCALE GENOMIC DNA]</scope>
</reference>
<feature type="non-terminal residue" evidence="1">
    <location>
        <position position="1"/>
    </location>
</feature>
<dbReference type="Gene3D" id="2.115.10.20">
    <property type="entry name" value="Glycosyl hydrolase domain, family 43"/>
    <property type="match status" value="1"/>
</dbReference>
<protein>
    <recommendedName>
        <fullName evidence="3">Glycosyl hydrolase</fullName>
    </recommendedName>
</protein>
<dbReference type="Proteomes" id="UP000269721">
    <property type="component" value="Unassembled WGS sequence"/>
</dbReference>
<accession>A0A4P9W8Z0</accession>
<sequence>YRIQVTRSRTLEGPYVDKSGRSALNGGGEIVYASHSYVYGPGGQGVFTEDDGTDVLYYHYVDTRAGFSDFKLLGYNNIEYVAGWPVLANPLFCVQCEISLAEALPSEWAYQGMVCDAPPADGARGEVGGGGLLVRFAPAAISNELGHGYGVALRVAAARALNKVDAPLSVGHREHMEVTNCMLWKGASERPREKKCREHLRSGLDGHKPLKPALQTNRLHTDHSTQYPCEKSLLIRLLIGPAKCSTASPPPSTQSSAVIASQSTAMRVSLQTPGHCGALTGDAIYPRPGDYQVRRDVHKERDPVSGRLASVHRCGVAG</sequence>
<gene>
    <name evidence="1" type="ORF">BDK51DRAFT_42424</name>
</gene>
<dbReference type="EMBL" id="KZ997556">
    <property type="protein sequence ID" value="RKO87260.1"/>
    <property type="molecule type" value="Genomic_DNA"/>
</dbReference>
<evidence type="ECO:0000313" key="2">
    <source>
        <dbReference type="Proteomes" id="UP000269721"/>
    </source>
</evidence>
<dbReference type="PANTHER" id="PTHR43301:SF3">
    <property type="entry name" value="ARABINAN ENDO-1,5-ALPHA-L-ARABINOSIDASE A-RELATED"/>
    <property type="match status" value="1"/>
</dbReference>
<dbReference type="SUPFAM" id="SSF75005">
    <property type="entry name" value="Arabinanase/levansucrase/invertase"/>
    <property type="match status" value="1"/>
</dbReference>
<evidence type="ECO:0000313" key="1">
    <source>
        <dbReference type="EMBL" id="RKO87260.1"/>
    </source>
</evidence>
<dbReference type="InterPro" id="IPR050727">
    <property type="entry name" value="GH43_arabinanases"/>
</dbReference>
<dbReference type="AlphaFoldDB" id="A0A4P9W8Z0"/>
<organism evidence="1 2">
    <name type="scientific">Blyttiomyces helicus</name>
    <dbReference type="NCBI Taxonomy" id="388810"/>
    <lineage>
        <taxon>Eukaryota</taxon>
        <taxon>Fungi</taxon>
        <taxon>Fungi incertae sedis</taxon>
        <taxon>Chytridiomycota</taxon>
        <taxon>Chytridiomycota incertae sedis</taxon>
        <taxon>Chytridiomycetes</taxon>
        <taxon>Chytridiomycetes incertae sedis</taxon>
        <taxon>Blyttiomyces</taxon>
    </lineage>
</organism>
<dbReference type="InterPro" id="IPR023296">
    <property type="entry name" value="Glyco_hydro_beta-prop_sf"/>
</dbReference>
<dbReference type="OrthoDB" id="195678at2759"/>
<evidence type="ECO:0008006" key="3">
    <source>
        <dbReference type="Google" id="ProtNLM"/>
    </source>
</evidence>